<dbReference type="SUPFAM" id="SSF52821">
    <property type="entry name" value="Rhodanese/Cell cycle control phosphatase"/>
    <property type="match status" value="1"/>
</dbReference>
<dbReference type="PROSITE" id="PS50206">
    <property type="entry name" value="RHODANESE_3"/>
    <property type="match status" value="1"/>
</dbReference>
<comment type="caution">
    <text evidence="2">The sequence shown here is derived from an EMBL/GenBank/DDBJ whole genome shotgun (WGS) entry which is preliminary data.</text>
</comment>
<dbReference type="PANTHER" id="PTHR43031">
    <property type="entry name" value="FAD-DEPENDENT OXIDOREDUCTASE"/>
    <property type="match status" value="1"/>
</dbReference>
<dbReference type="InterPro" id="IPR050229">
    <property type="entry name" value="GlpE_sulfurtransferase"/>
</dbReference>
<dbReference type="RefSeq" id="WP_123210979.1">
    <property type="nucleotide sequence ID" value="NZ_RJVO01000002.1"/>
</dbReference>
<evidence type="ECO:0000313" key="3">
    <source>
        <dbReference type="Proteomes" id="UP000282106"/>
    </source>
</evidence>
<dbReference type="Gene3D" id="3.40.250.10">
    <property type="entry name" value="Rhodanese-like domain"/>
    <property type="match status" value="1"/>
</dbReference>
<dbReference type="InParanoid" id="A0A3N0VGV2"/>
<evidence type="ECO:0000259" key="1">
    <source>
        <dbReference type="PROSITE" id="PS50206"/>
    </source>
</evidence>
<keyword evidence="3" id="KW-1185">Reference proteome</keyword>
<proteinExistence type="predicted"/>
<dbReference type="PANTHER" id="PTHR43031:SF17">
    <property type="entry name" value="SULFURTRANSFERASE YTWF-RELATED"/>
    <property type="match status" value="1"/>
</dbReference>
<dbReference type="InterPro" id="IPR001763">
    <property type="entry name" value="Rhodanese-like_dom"/>
</dbReference>
<dbReference type="GO" id="GO:0016740">
    <property type="term" value="F:transferase activity"/>
    <property type="evidence" value="ECO:0007669"/>
    <property type="project" value="UniProtKB-KW"/>
</dbReference>
<dbReference type="SMART" id="SM00450">
    <property type="entry name" value="RHOD"/>
    <property type="match status" value="1"/>
</dbReference>
<dbReference type="Proteomes" id="UP000282106">
    <property type="component" value="Unassembled WGS sequence"/>
</dbReference>
<gene>
    <name evidence="2" type="ORF">ED208_06070</name>
</gene>
<reference evidence="2 3" key="1">
    <citation type="submission" date="2018-10" db="EMBL/GenBank/DDBJ databases">
        <authorList>
            <person name="Chen W.-M."/>
        </authorList>
    </citation>
    <scope>NUCLEOTIDE SEQUENCE [LARGE SCALE GENOMIC DNA]</scope>
    <source>
        <strain evidence="2 3">THS-13</strain>
    </source>
</reference>
<name>A0A3N0VGV2_9GAMM</name>
<dbReference type="EMBL" id="RJVO01000002">
    <property type="protein sequence ID" value="ROH91935.1"/>
    <property type="molecule type" value="Genomic_DNA"/>
</dbReference>
<accession>A0A3N0VGV2</accession>
<dbReference type="AlphaFoldDB" id="A0A3N0VGV2"/>
<dbReference type="Pfam" id="PF00581">
    <property type="entry name" value="Rhodanese"/>
    <property type="match status" value="1"/>
</dbReference>
<evidence type="ECO:0000313" key="2">
    <source>
        <dbReference type="EMBL" id="ROH91935.1"/>
    </source>
</evidence>
<protein>
    <submittedName>
        <fullName evidence="2">Sulfurtransferase</fullName>
    </submittedName>
</protein>
<feature type="domain" description="Rhodanese" evidence="1">
    <location>
        <begin position="14"/>
        <end position="102"/>
    </location>
</feature>
<keyword evidence="2" id="KW-0808">Transferase</keyword>
<sequence length="104" mass="11360">MQIISPQDLKPLLDQGAVTLLDVRLPDEIEAASLPGAVLIPLHELPARHTELPKDKPLVAMCHHGVRSQTAARFLERNGYPEVLSLDGGIDAWSCSVDATIPRY</sequence>
<organism evidence="2 3">
    <name type="scientific">Stagnimonas aquatica</name>
    <dbReference type="NCBI Taxonomy" id="2689987"/>
    <lineage>
        <taxon>Bacteria</taxon>
        <taxon>Pseudomonadati</taxon>
        <taxon>Pseudomonadota</taxon>
        <taxon>Gammaproteobacteria</taxon>
        <taxon>Nevskiales</taxon>
        <taxon>Nevskiaceae</taxon>
        <taxon>Stagnimonas</taxon>
    </lineage>
</organism>
<dbReference type="InterPro" id="IPR036873">
    <property type="entry name" value="Rhodanese-like_dom_sf"/>
</dbReference>